<feature type="transmembrane region" description="Helical" evidence="5">
    <location>
        <begin position="72"/>
        <end position="96"/>
    </location>
</feature>
<evidence type="ECO:0000256" key="5">
    <source>
        <dbReference type="SAM" id="Phobius"/>
    </source>
</evidence>
<dbReference type="InterPro" id="IPR005829">
    <property type="entry name" value="Sugar_transporter_CS"/>
</dbReference>
<feature type="transmembrane region" description="Helical" evidence="5">
    <location>
        <begin position="407"/>
        <end position="426"/>
    </location>
</feature>
<dbReference type="PANTHER" id="PTHR24064">
    <property type="entry name" value="SOLUTE CARRIER FAMILY 22 MEMBER"/>
    <property type="match status" value="1"/>
</dbReference>
<dbReference type="PROSITE" id="PS50850">
    <property type="entry name" value="MFS"/>
    <property type="match status" value="1"/>
</dbReference>
<feature type="domain" description="Major facilitator superfamily (MFS) profile" evidence="6">
    <location>
        <begin position="81"/>
        <end position="520"/>
    </location>
</feature>
<evidence type="ECO:0000259" key="6">
    <source>
        <dbReference type="PROSITE" id="PS50850"/>
    </source>
</evidence>
<keyword evidence="3 5" id="KW-1133">Transmembrane helix</keyword>
<dbReference type="SUPFAM" id="SSF103473">
    <property type="entry name" value="MFS general substrate transporter"/>
    <property type="match status" value="1"/>
</dbReference>
<feature type="transmembrane region" description="Helical" evidence="5">
    <location>
        <begin position="32"/>
        <end position="52"/>
    </location>
</feature>
<dbReference type="InterPro" id="IPR005828">
    <property type="entry name" value="MFS_sugar_transport-like"/>
</dbReference>
<feature type="transmembrane region" description="Helical" evidence="5">
    <location>
        <begin position="495"/>
        <end position="515"/>
    </location>
</feature>
<protein>
    <recommendedName>
        <fullName evidence="6">Major facilitator superfamily (MFS) profile domain-containing protein</fullName>
    </recommendedName>
</protein>
<dbReference type="InterPro" id="IPR036259">
    <property type="entry name" value="MFS_trans_sf"/>
</dbReference>
<dbReference type="InterPro" id="IPR020846">
    <property type="entry name" value="MFS_dom"/>
</dbReference>
<dbReference type="EMBL" id="OU963894">
    <property type="protein sequence ID" value="CAH0664139.1"/>
    <property type="molecule type" value="Genomic_DNA"/>
</dbReference>
<sequence>RQSVPAYSFRTVSTLQRPTLAHAKFTLLNDIFFFNLVITYLSVIGFCFMAMTADKPTEFDDVLKNFNVFGRYHSVFLFFTFLAFAANSIFCSNYVFAAEEVGYRCKDESFGENACYTTGSDNQTIRCKEWVYDNPHSFVAEFQLACHEWKRTLVGTAHSFGYMVGLLIVGPLSDRLGRKLTLVITGVLGGILGLVRSFSAWYWLYILLEFLEAAIGDNCSPMFILTIEVVSTKKRALFYVLCCFGYAFGGVMLPTAAWLFPYWRTFLRVIYTPALFFFLYLFTIDESPRWLLTKGRKAEAIAIIERAAAKNKIVIDRAVLEKLEYEEEKGLRFMELLKITFSSKTLAKRCLICIVWWTTSTFVNFGMTINSVSLQGNKYLNYMLMSLVDIPGNLFILYILNHFKRKIPLITSFIVGAALCLSQPFVPSYLPWLSISFYMAGKLMSSFYFNITYMFTSELFPTYTRNSMHALCSSLGRIGSMLAPQTPLLMHYWSGLPPIVFGGASLVAGLVTFLVPDTAENSLPNTVKEAEALGNDKTSKNKTKDGGEINLAFTKEDTGLNLVVNKEAHLSRL</sequence>
<keyword evidence="4 5" id="KW-0472">Membrane</keyword>
<evidence type="ECO:0000256" key="3">
    <source>
        <dbReference type="ARBA" id="ARBA00022989"/>
    </source>
</evidence>
<feature type="transmembrane region" description="Helical" evidence="5">
    <location>
        <begin position="180"/>
        <end position="204"/>
    </location>
</feature>
<evidence type="ECO:0000256" key="2">
    <source>
        <dbReference type="ARBA" id="ARBA00022692"/>
    </source>
</evidence>
<dbReference type="Proteomes" id="UP001153292">
    <property type="component" value="Chromosome 1"/>
</dbReference>
<evidence type="ECO:0000256" key="1">
    <source>
        <dbReference type="ARBA" id="ARBA00004141"/>
    </source>
</evidence>
<evidence type="ECO:0000256" key="4">
    <source>
        <dbReference type="ARBA" id="ARBA00023136"/>
    </source>
</evidence>
<evidence type="ECO:0000313" key="7">
    <source>
        <dbReference type="EMBL" id="CAH0664139.1"/>
    </source>
</evidence>
<evidence type="ECO:0000313" key="8">
    <source>
        <dbReference type="Proteomes" id="UP001153292"/>
    </source>
</evidence>
<organism evidence="7 8">
    <name type="scientific">Chilo suppressalis</name>
    <name type="common">Asiatic rice borer moth</name>
    <dbReference type="NCBI Taxonomy" id="168631"/>
    <lineage>
        <taxon>Eukaryota</taxon>
        <taxon>Metazoa</taxon>
        <taxon>Ecdysozoa</taxon>
        <taxon>Arthropoda</taxon>
        <taxon>Hexapoda</taxon>
        <taxon>Insecta</taxon>
        <taxon>Pterygota</taxon>
        <taxon>Neoptera</taxon>
        <taxon>Endopterygota</taxon>
        <taxon>Lepidoptera</taxon>
        <taxon>Glossata</taxon>
        <taxon>Ditrysia</taxon>
        <taxon>Pyraloidea</taxon>
        <taxon>Crambidae</taxon>
        <taxon>Crambinae</taxon>
        <taxon>Chilo</taxon>
    </lineage>
</organism>
<feature type="transmembrane region" description="Helical" evidence="5">
    <location>
        <begin position="237"/>
        <end position="260"/>
    </location>
</feature>
<feature type="transmembrane region" description="Helical" evidence="5">
    <location>
        <begin position="346"/>
        <end position="367"/>
    </location>
</feature>
<dbReference type="Gene3D" id="1.20.1250.20">
    <property type="entry name" value="MFS general substrate transporter like domains"/>
    <property type="match status" value="1"/>
</dbReference>
<keyword evidence="2 5" id="KW-0812">Transmembrane</keyword>
<accession>A0ABN8EAC7</accession>
<dbReference type="Pfam" id="PF00083">
    <property type="entry name" value="Sugar_tr"/>
    <property type="match status" value="1"/>
</dbReference>
<dbReference type="PROSITE" id="PS00216">
    <property type="entry name" value="SUGAR_TRANSPORT_1"/>
    <property type="match status" value="1"/>
</dbReference>
<proteinExistence type="predicted"/>
<keyword evidence="8" id="KW-1185">Reference proteome</keyword>
<feature type="transmembrane region" description="Helical" evidence="5">
    <location>
        <begin position="266"/>
        <end position="284"/>
    </location>
</feature>
<comment type="subcellular location">
    <subcellularLocation>
        <location evidence="1">Membrane</location>
        <topology evidence="1">Multi-pass membrane protein</topology>
    </subcellularLocation>
</comment>
<name>A0ABN8EAC7_CHISP</name>
<reference evidence="7" key="1">
    <citation type="submission" date="2021-12" db="EMBL/GenBank/DDBJ databases">
        <authorList>
            <person name="King R."/>
        </authorList>
    </citation>
    <scope>NUCLEOTIDE SEQUENCE</scope>
</reference>
<feature type="transmembrane region" description="Helical" evidence="5">
    <location>
        <begin position="379"/>
        <end position="400"/>
    </location>
</feature>
<feature type="non-terminal residue" evidence="7">
    <location>
        <position position="1"/>
    </location>
</feature>
<gene>
    <name evidence="7" type="ORF">CHILSU_LOCUS456</name>
</gene>